<comment type="similarity">
    <text evidence="1">Belongs to the UPF0260 family.</text>
</comment>
<gene>
    <name evidence="2" type="ORF">DI556_04210</name>
</gene>
<dbReference type="NCBIfam" id="NF003507">
    <property type="entry name" value="PRK05170.2-5"/>
    <property type="match status" value="1"/>
</dbReference>
<dbReference type="PANTHER" id="PTHR37421:SF1">
    <property type="entry name" value="UPF0260 PROTEIN YCGN"/>
    <property type="match status" value="1"/>
</dbReference>
<dbReference type="PIRSF" id="PIRSF006173">
    <property type="entry name" value="UCP006173"/>
    <property type="match status" value="1"/>
</dbReference>
<organism evidence="2 3">
    <name type="scientific">Rhodovulum sulfidophilum</name>
    <name type="common">Rhodobacter sulfidophilus</name>
    <dbReference type="NCBI Taxonomy" id="35806"/>
    <lineage>
        <taxon>Bacteria</taxon>
        <taxon>Pseudomonadati</taxon>
        <taxon>Pseudomonadota</taxon>
        <taxon>Alphaproteobacteria</taxon>
        <taxon>Rhodobacterales</taxon>
        <taxon>Paracoccaceae</taxon>
        <taxon>Rhodovulum</taxon>
    </lineage>
</organism>
<accession>A0A2W5NGK6</accession>
<reference evidence="2 3" key="1">
    <citation type="submission" date="2017-08" db="EMBL/GenBank/DDBJ databases">
        <title>Infants hospitalized years apart are colonized by the same room-sourced microbial strains.</title>
        <authorList>
            <person name="Brooks B."/>
            <person name="Olm M.R."/>
            <person name="Firek B.A."/>
            <person name="Baker R."/>
            <person name="Thomas B.C."/>
            <person name="Morowitz M.J."/>
            <person name="Banfield J.F."/>
        </authorList>
    </citation>
    <scope>NUCLEOTIDE SEQUENCE [LARGE SCALE GENOMIC DNA]</scope>
    <source>
        <strain evidence="2">S2_005_002_R2_34</strain>
    </source>
</reference>
<evidence type="ECO:0000313" key="2">
    <source>
        <dbReference type="EMBL" id="PZQ51379.1"/>
    </source>
</evidence>
<dbReference type="InterPro" id="IPR005358">
    <property type="entry name" value="Puta_zinc/iron-chelating_dom"/>
</dbReference>
<protein>
    <recommendedName>
        <fullName evidence="1">UPF0260 protein DI556_04210</fullName>
    </recommendedName>
</protein>
<sequence>MKPRSPAPRKPDPIDRANLRPEFWRRFPLDELPRHEWEALCDGCGKCCLLKLEDEDTNEVAYTSVACRLLDLGTCRCGNYPLRRQLVPGCVVIDRDSLERIIDWMPLTCAYRLIHDGHDLYDWHPLISGDPDSVHRAGISMLGRMTAEYDVDEDDLEDYIIEDQC</sequence>
<proteinExistence type="inferred from homology"/>
<evidence type="ECO:0000313" key="3">
    <source>
        <dbReference type="Proteomes" id="UP000249185"/>
    </source>
</evidence>
<dbReference type="Pfam" id="PF03692">
    <property type="entry name" value="CxxCxxCC"/>
    <property type="match status" value="1"/>
</dbReference>
<dbReference type="NCBIfam" id="NF003501">
    <property type="entry name" value="PRK05170.1-5"/>
    <property type="match status" value="1"/>
</dbReference>
<dbReference type="PANTHER" id="PTHR37421">
    <property type="entry name" value="UPF0260 PROTEIN YCGN"/>
    <property type="match status" value="1"/>
</dbReference>
<dbReference type="EMBL" id="QFPW01000002">
    <property type="protein sequence ID" value="PZQ51379.1"/>
    <property type="molecule type" value="Genomic_DNA"/>
</dbReference>
<name>A0A2W5NGK6_RHOSU</name>
<dbReference type="AlphaFoldDB" id="A0A2W5NGK6"/>
<comment type="caution">
    <text evidence="2">The sequence shown here is derived from an EMBL/GenBank/DDBJ whole genome shotgun (WGS) entry which is preliminary data.</text>
</comment>
<dbReference type="Proteomes" id="UP000249185">
    <property type="component" value="Unassembled WGS sequence"/>
</dbReference>
<evidence type="ECO:0000256" key="1">
    <source>
        <dbReference type="HAMAP-Rule" id="MF_00676"/>
    </source>
</evidence>
<dbReference type="InterPro" id="IPR008228">
    <property type="entry name" value="UCP006173"/>
</dbReference>
<dbReference type="HAMAP" id="MF_00676">
    <property type="entry name" value="UPF0260"/>
    <property type="match status" value="1"/>
</dbReference>